<reference evidence="3 4" key="1">
    <citation type="journal article" date="2015" name="Proc. Natl. Acad. Sci. U.S.A.">
        <title>The resurrection genome of Boea hygrometrica: A blueprint for survival of dehydration.</title>
        <authorList>
            <person name="Xiao L."/>
            <person name="Yang G."/>
            <person name="Zhang L."/>
            <person name="Yang X."/>
            <person name="Zhao S."/>
            <person name="Ji Z."/>
            <person name="Zhou Q."/>
            <person name="Hu M."/>
            <person name="Wang Y."/>
            <person name="Chen M."/>
            <person name="Xu Y."/>
            <person name="Jin H."/>
            <person name="Xiao X."/>
            <person name="Hu G."/>
            <person name="Bao F."/>
            <person name="Hu Y."/>
            <person name="Wan P."/>
            <person name="Li L."/>
            <person name="Deng X."/>
            <person name="Kuang T."/>
            <person name="Xiang C."/>
            <person name="Zhu J.K."/>
            <person name="Oliver M.J."/>
            <person name="He Y."/>
        </authorList>
    </citation>
    <scope>NUCLEOTIDE SEQUENCE [LARGE SCALE GENOMIC DNA]</scope>
    <source>
        <strain evidence="4">cv. XS01</strain>
    </source>
</reference>
<evidence type="ECO:0000313" key="4">
    <source>
        <dbReference type="Proteomes" id="UP000250235"/>
    </source>
</evidence>
<evidence type="ECO:0000313" key="3">
    <source>
        <dbReference type="EMBL" id="KZV28647.1"/>
    </source>
</evidence>
<keyword evidence="2" id="KW-0472">Membrane</keyword>
<accession>A0A2Z7B512</accession>
<keyword evidence="2" id="KW-1133">Transmembrane helix</keyword>
<proteinExistence type="predicted"/>
<evidence type="ECO:0000256" key="1">
    <source>
        <dbReference type="SAM" id="MobiDB-lite"/>
    </source>
</evidence>
<protein>
    <submittedName>
        <fullName evidence="3">Uncharacterized protein</fullName>
    </submittedName>
</protein>
<feature type="region of interest" description="Disordered" evidence="1">
    <location>
        <begin position="119"/>
        <end position="141"/>
    </location>
</feature>
<keyword evidence="2" id="KW-0812">Transmembrane</keyword>
<gene>
    <name evidence="3" type="ORF">F511_13779</name>
</gene>
<feature type="transmembrane region" description="Helical" evidence="2">
    <location>
        <begin position="6"/>
        <end position="28"/>
    </location>
</feature>
<dbReference type="Proteomes" id="UP000250235">
    <property type="component" value="Unassembled WGS sequence"/>
</dbReference>
<name>A0A2Z7B512_9LAMI</name>
<organism evidence="3 4">
    <name type="scientific">Dorcoceras hygrometricum</name>
    <dbReference type="NCBI Taxonomy" id="472368"/>
    <lineage>
        <taxon>Eukaryota</taxon>
        <taxon>Viridiplantae</taxon>
        <taxon>Streptophyta</taxon>
        <taxon>Embryophyta</taxon>
        <taxon>Tracheophyta</taxon>
        <taxon>Spermatophyta</taxon>
        <taxon>Magnoliopsida</taxon>
        <taxon>eudicotyledons</taxon>
        <taxon>Gunneridae</taxon>
        <taxon>Pentapetalae</taxon>
        <taxon>asterids</taxon>
        <taxon>lamiids</taxon>
        <taxon>Lamiales</taxon>
        <taxon>Gesneriaceae</taxon>
        <taxon>Didymocarpoideae</taxon>
        <taxon>Trichosporeae</taxon>
        <taxon>Loxocarpinae</taxon>
        <taxon>Dorcoceras</taxon>
    </lineage>
</organism>
<keyword evidence="4" id="KW-1185">Reference proteome</keyword>
<feature type="compositionally biased region" description="Basic and acidic residues" evidence="1">
    <location>
        <begin position="126"/>
        <end position="141"/>
    </location>
</feature>
<dbReference type="AlphaFoldDB" id="A0A2Z7B512"/>
<evidence type="ECO:0000256" key="2">
    <source>
        <dbReference type="SAM" id="Phobius"/>
    </source>
</evidence>
<dbReference type="EMBL" id="KV010040">
    <property type="protein sequence ID" value="KZV28647.1"/>
    <property type="molecule type" value="Genomic_DNA"/>
</dbReference>
<sequence>MHVSRFLTRIWFIFLMCFGHGRFMGLGFESWRFRRKLVQMLILWTPSEQTELFQGTETATAAPTTDKNISDDDSMTLETILSNISDDLSLPSTFGEITPIQLGKSISIPGVDEGDWYKTSLPKINPADKGKTPLQERDPVKENPVKEQFLLIVADMLVQL</sequence>